<reference evidence="3 4" key="1">
    <citation type="submission" date="2014-07" db="EMBL/GenBank/DDBJ databases">
        <title>Draft genome of Clostridium celerecrescens 152B isolated from sediments associated with methane hydrate from Krishna Godavari basin.</title>
        <authorList>
            <person name="Honkalas V.S."/>
            <person name="Dabir A.P."/>
            <person name="Arora P."/>
            <person name="Dhakephalkar P.K."/>
        </authorList>
    </citation>
    <scope>NUCLEOTIDE SEQUENCE [LARGE SCALE GENOMIC DNA]</scope>
    <source>
        <strain evidence="3 4">152B</strain>
    </source>
</reference>
<dbReference type="Pfam" id="PF07883">
    <property type="entry name" value="Cupin_2"/>
    <property type="match status" value="1"/>
</dbReference>
<dbReference type="Proteomes" id="UP000028525">
    <property type="component" value="Unassembled WGS sequence"/>
</dbReference>
<dbReference type="InterPro" id="IPR013096">
    <property type="entry name" value="Cupin_2"/>
</dbReference>
<dbReference type="PANTHER" id="PTHR35848">
    <property type="entry name" value="OXALATE-BINDING PROTEIN"/>
    <property type="match status" value="1"/>
</dbReference>
<feature type="domain" description="Cupin type-2" evidence="2">
    <location>
        <begin position="39"/>
        <end position="105"/>
    </location>
</feature>
<dbReference type="Gene3D" id="2.60.120.10">
    <property type="entry name" value="Jelly Rolls"/>
    <property type="match status" value="1"/>
</dbReference>
<dbReference type="InterPro" id="IPR014710">
    <property type="entry name" value="RmlC-like_jellyroll"/>
</dbReference>
<accession>A0A084JK10</accession>
<comment type="caution">
    <text evidence="3">The sequence shown here is derived from an EMBL/GenBank/DDBJ whole genome shotgun (WGS) entry which is preliminary data.</text>
</comment>
<keyword evidence="1" id="KW-0479">Metal-binding</keyword>
<dbReference type="AlphaFoldDB" id="A0A084JK10"/>
<proteinExistence type="predicted"/>
<dbReference type="InterPro" id="IPR011051">
    <property type="entry name" value="RmlC_Cupin_sf"/>
</dbReference>
<dbReference type="PANTHER" id="PTHR35848:SF6">
    <property type="entry name" value="CUPIN TYPE-2 DOMAIN-CONTAINING PROTEIN"/>
    <property type="match status" value="1"/>
</dbReference>
<dbReference type="GO" id="GO:0046872">
    <property type="term" value="F:metal ion binding"/>
    <property type="evidence" value="ECO:0007669"/>
    <property type="project" value="UniProtKB-KW"/>
</dbReference>
<evidence type="ECO:0000256" key="1">
    <source>
        <dbReference type="ARBA" id="ARBA00022723"/>
    </source>
</evidence>
<sequence length="109" mass="12052">MIINFDGIEETILPHFNGGEKEFKSKMLVDKNNKILYGKLEPGASIGMHTHDTSSEIIYFLQGTGKMLFDGGEEAVQAGLCHYCPKGYAHSLINDSEADLIFFAVVPQQ</sequence>
<dbReference type="EMBL" id="JPME01000018">
    <property type="protein sequence ID" value="KEZ89294.1"/>
    <property type="molecule type" value="Genomic_DNA"/>
</dbReference>
<evidence type="ECO:0000259" key="2">
    <source>
        <dbReference type="Pfam" id="PF07883"/>
    </source>
</evidence>
<protein>
    <submittedName>
        <fullName evidence="3">Cupin</fullName>
    </submittedName>
</protein>
<dbReference type="OrthoDB" id="9797047at2"/>
<dbReference type="STRING" id="29354.IO98_15035"/>
<dbReference type="InterPro" id="IPR051610">
    <property type="entry name" value="GPI/OXD"/>
</dbReference>
<dbReference type="RefSeq" id="WP_038282802.1">
    <property type="nucleotide sequence ID" value="NZ_JPME01000018.1"/>
</dbReference>
<organism evidence="3 4">
    <name type="scientific">Lacrimispora celerecrescens</name>
    <dbReference type="NCBI Taxonomy" id="29354"/>
    <lineage>
        <taxon>Bacteria</taxon>
        <taxon>Bacillati</taxon>
        <taxon>Bacillota</taxon>
        <taxon>Clostridia</taxon>
        <taxon>Lachnospirales</taxon>
        <taxon>Lachnospiraceae</taxon>
        <taxon>Lacrimispora</taxon>
    </lineage>
</organism>
<dbReference type="SUPFAM" id="SSF51182">
    <property type="entry name" value="RmlC-like cupins"/>
    <property type="match status" value="1"/>
</dbReference>
<keyword evidence="4" id="KW-1185">Reference proteome</keyword>
<evidence type="ECO:0000313" key="4">
    <source>
        <dbReference type="Proteomes" id="UP000028525"/>
    </source>
</evidence>
<evidence type="ECO:0000313" key="3">
    <source>
        <dbReference type="EMBL" id="KEZ89294.1"/>
    </source>
</evidence>
<gene>
    <name evidence="3" type="ORF">IO98_15035</name>
</gene>
<name>A0A084JK10_9FIRM</name>